<feature type="domain" description="Palmitoyltransferase DHHC" evidence="11">
    <location>
        <begin position="57"/>
        <end position="180"/>
    </location>
</feature>
<comment type="domain">
    <text evidence="10">The DHHC domain is required for palmitoyltransferase activity.</text>
</comment>
<dbReference type="GO" id="GO:0016020">
    <property type="term" value="C:membrane"/>
    <property type="evidence" value="ECO:0007669"/>
    <property type="project" value="UniProtKB-SubCell"/>
</dbReference>
<dbReference type="RefSeq" id="XP_049265933.1">
    <property type="nucleotide sequence ID" value="XM_049410426.1"/>
</dbReference>
<keyword evidence="4 10" id="KW-1133">Transmembrane helix</keyword>
<dbReference type="Pfam" id="PF01529">
    <property type="entry name" value="DHHC"/>
    <property type="match status" value="1"/>
</dbReference>
<feature type="transmembrane region" description="Helical" evidence="10">
    <location>
        <begin position="142"/>
        <end position="168"/>
    </location>
</feature>
<dbReference type="EMBL" id="JAGSYN010000047">
    <property type="protein sequence ID" value="KAG7665701.1"/>
    <property type="molecule type" value="Genomic_DNA"/>
</dbReference>
<dbReference type="Proteomes" id="UP000694255">
    <property type="component" value="Unassembled WGS sequence"/>
</dbReference>
<evidence type="ECO:0000259" key="11">
    <source>
        <dbReference type="Pfam" id="PF01529"/>
    </source>
</evidence>
<evidence type="ECO:0000256" key="9">
    <source>
        <dbReference type="ARBA" id="ARBA00048048"/>
    </source>
</evidence>
<evidence type="ECO:0000256" key="2">
    <source>
        <dbReference type="ARBA" id="ARBA00022679"/>
    </source>
</evidence>
<keyword evidence="7" id="KW-0449">Lipoprotein</keyword>
<proteinExistence type="inferred from homology"/>
<evidence type="ECO:0000256" key="4">
    <source>
        <dbReference type="ARBA" id="ARBA00022989"/>
    </source>
</evidence>
<sequence length="287" mass="33429">MGPGSPLDYPELRINNLAALNDNPFYNQDDNQVEPNVEEPPTQYMTIHSLKCSGSQGYRYCNKCSVWKPDRSHHCSSSGKCILKMDHYCPWFSTCIGYFNYKFFVQFLVYVAIYCGFVFAVSFAIVYNFIFEEKYQEQFLSINLIILCVLGIAMGLSVGVFAGFSIYLTLNNLTTIEFQERRWNYHGINDSFTYSFDQTGNTKKVTNIYDLGIVENWKSVMGPNLLTWLLPINVTNKSLLSKEFNNGVNFRVNEESYARWCQNAELQEQLNQQLRDYKNRLRRDRTQ</sequence>
<gene>
    <name evidence="12" type="ORF">J8A68_000721</name>
</gene>
<evidence type="ECO:0000256" key="3">
    <source>
        <dbReference type="ARBA" id="ARBA00022692"/>
    </source>
</evidence>
<evidence type="ECO:0000256" key="10">
    <source>
        <dbReference type="RuleBase" id="RU079119"/>
    </source>
</evidence>
<dbReference type="InterPro" id="IPR039859">
    <property type="entry name" value="PFA4/ZDH16/20/ERF2-like"/>
</dbReference>
<evidence type="ECO:0000256" key="6">
    <source>
        <dbReference type="ARBA" id="ARBA00023139"/>
    </source>
</evidence>
<comment type="subcellular location">
    <subcellularLocation>
        <location evidence="1">Membrane</location>
        <topology evidence="1">Multi-pass membrane protein</topology>
    </subcellularLocation>
</comment>
<evidence type="ECO:0000256" key="8">
    <source>
        <dbReference type="ARBA" id="ARBA00023315"/>
    </source>
</evidence>
<comment type="caution">
    <text evidence="12">The sequence shown here is derived from an EMBL/GenBank/DDBJ whole genome shotgun (WGS) entry which is preliminary data.</text>
</comment>
<organism evidence="12 13">
    <name type="scientific">[Candida] subhashii</name>
    <dbReference type="NCBI Taxonomy" id="561895"/>
    <lineage>
        <taxon>Eukaryota</taxon>
        <taxon>Fungi</taxon>
        <taxon>Dikarya</taxon>
        <taxon>Ascomycota</taxon>
        <taxon>Saccharomycotina</taxon>
        <taxon>Pichiomycetes</taxon>
        <taxon>Debaryomycetaceae</taxon>
        <taxon>Spathaspora</taxon>
    </lineage>
</organism>
<keyword evidence="2 10" id="KW-0808">Transferase</keyword>
<accession>A0A8J5URN0</accession>
<dbReference type="OrthoDB" id="302728at2759"/>
<keyword evidence="13" id="KW-1185">Reference proteome</keyword>
<dbReference type="GeneID" id="73467522"/>
<evidence type="ECO:0000256" key="5">
    <source>
        <dbReference type="ARBA" id="ARBA00023136"/>
    </source>
</evidence>
<evidence type="ECO:0000313" key="12">
    <source>
        <dbReference type="EMBL" id="KAG7665701.1"/>
    </source>
</evidence>
<protein>
    <recommendedName>
        <fullName evidence="10">Palmitoyltransferase</fullName>
        <ecNumber evidence="10">2.3.1.225</ecNumber>
    </recommendedName>
</protein>
<evidence type="ECO:0000313" key="13">
    <source>
        <dbReference type="Proteomes" id="UP000694255"/>
    </source>
</evidence>
<comment type="catalytic activity">
    <reaction evidence="9 10">
        <text>L-cysteinyl-[protein] + hexadecanoyl-CoA = S-hexadecanoyl-L-cysteinyl-[protein] + CoA</text>
        <dbReference type="Rhea" id="RHEA:36683"/>
        <dbReference type="Rhea" id="RHEA-COMP:10131"/>
        <dbReference type="Rhea" id="RHEA-COMP:11032"/>
        <dbReference type="ChEBI" id="CHEBI:29950"/>
        <dbReference type="ChEBI" id="CHEBI:57287"/>
        <dbReference type="ChEBI" id="CHEBI:57379"/>
        <dbReference type="ChEBI" id="CHEBI:74151"/>
        <dbReference type="EC" id="2.3.1.225"/>
    </reaction>
</comment>
<dbReference type="AlphaFoldDB" id="A0A8J5URN0"/>
<evidence type="ECO:0000256" key="7">
    <source>
        <dbReference type="ARBA" id="ARBA00023288"/>
    </source>
</evidence>
<dbReference type="PANTHER" id="PTHR12246">
    <property type="entry name" value="PALMITOYLTRANSFERASE ZDHHC16"/>
    <property type="match status" value="1"/>
</dbReference>
<keyword evidence="6" id="KW-0564">Palmitate</keyword>
<feature type="transmembrane region" description="Helical" evidence="10">
    <location>
        <begin position="107"/>
        <end position="130"/>
    </location>
</feature>
<dbReference type="PROSITE" id="PS50216">
    <property type="entry name" value="DHHC"/>
    <property type="match status" value="1"/>
</dbReference>
<name>A0A8J5URN0_9ASCO</name>
<dbReference type="GO" id="GO:0019706">
    <property type="term" value="F:protein-cysteine S-palmitoyltransferase activity"/>
    <property type="evidence" value="ECO:0007669"/>
    <property type="project" value="UniProtKB-EC"/>
</dbReference>
<keyword evidence="5 10" id="KW-0472">Membrane</keyword>
<evidence type="ECO:0000256" key="1">
    <source>
        <dbReference type="ARBA" id="ARBA00004141"/>
    </source>
</evidence>
<dbReference type="InterPro" id="IPR001594">
    <property type="entry name" value="Palmitoyltrfase_DHHC"/>
</dbReference>
<dbReference type="EC" id="2.3.1.225" evidence="10"/>
<comment type="similarity">
    <text evidence="10">Belongs to the DHHC palmitoyltransferase family.</text>
</comment>
<reference evidence="12 13" key="1">
    <citation type="journal article" date="2021" name="DNA Res.">
        <title>Genome analysis of Candida subhashii reveals its hybrid nature and dual mitochondrial genome conformations.</title>
        <authorList>
            <person name="Mixao V."/>
            <person name="Hegedusova E."/>
            <person name="Saus E."/>
            <person name="Pryszcz L.P."/>
            <person name="Cillingova A."/>
            <person name="Nosek J."/>
            <person name="Gabaldon T."/>
        </authorList>
    </citation>
    <scope>NUCLEOTIDE SEQUENCE [LARGE SCALE GENOMIC DNA]</scope>
    <source>
        <strain evidence="12 13">CBS 10753</strain>
    </source>
</reference>
<keyword evidence="8 10" id="KW-0012">Acyltransferase</keyword>
<keyword evidence="3 10" id="KW-0812">Transmembrane</keyword>